<sequence length="41" mass="4671">MSSNKKGAMYPLQVLGTAVGWVFVFGLVKWAMKNRKNQMPR</sequence>
<dbReference type="Proteomes" id="UP000182149">
    <property type="component" value="Unassembled WGS sequence"/>
</dbReference>
<comment type="caution">
    <text evidence="2">The sequence shown here is derived from an EMBL/GenBank/DDBJ whole genome shotgun (WGS) entry which is preliminary data.</text>
</comment>
<organism evidence="2 3">
    <name type="scientific">Enterococcus aquimarinus</name>
    <dbReference type="NCBI Taxonomy" id="328396"/>
    <lineage>
        <taxon>Bacteria</taxon>
        <taxon>Bacillati</taxon>
        <taxon>Bacillota</taxon>
        <taxon>Bacilli</taxon>
        <taxon>Lactobacillales</taxon>
        <taxon>Enterococcaceae</taxon>
        <taxon>Enterococcus</taxon>
    </lineage>
</organism>
<dbReference type="EMBL" id="JXKD01000008">
    <property type="protein sequence ID" value="OJG10452.1"/>
    <property type="molecule type" value="Genomic_DNA"/>
</dbReference>
<name>A0A1L8QSF4_9ENTE</name>
<keyword evidence="1" id="KW-1133">Transmembrane helix</keyword>
<reference evidence="2 3" key="1">
    <citation type="submission" date="2014-12" db="EMBL/GenBank/DDBJ databases">
        <title>Draft genome sequences of 29 type strains of Enterococci.</title>
        <authorList>
            <person name="Zhong Z."/>
            <person name="Sun Z."/>
            <person name="Liu W."/>
            <person name="Zhang W."/>
            <person name="Zhang H."/>
        </authorList>
    </citation>
    <scope>NUCLEOTIDE SEQUENCE [LARGE SCALE GENOMIC DNA]</scope>
    <source>
        <strain evidence="2 3">DSM 17690</strain>
    </source>
</reference>
<dbReference type="RefSeq" id="WP_273230426.1">
    <property type="nucleotide sequence ID" value="NZ_JBHSHF010000017.1"/>
</dbReference>
<evidence type="ECO:0000313" key="3">
    <source>
        <dbReference type="Proteomes" id="UP000182149"/>
    </source>
</evidence>
<protein>
    <submittedName>
        <fullName evidence="2">Uncharacterized protein</fullName>
    </submittedName>
</protein>
<evidence type="ECO:0000313" key="2">
    <source>
        <dbReference type="EMBL" id="OJG10452.1"/>
    </source>
</evidence>
<keyword evidence="1" id="KW-0472">Membrane</keyword>
<keyword evidence="3" id="KW-1185">Reference proteome</keyword>
<feature type="transmembrane region" description="Helical" evidence="1">
    <location>
        <begin position="12"/>
        <end position="32"/>
    </location>
</feature>
<dbReference type="AlphaFoldDB" id="A0A1L8QSF4"/>
<evidence type="ECO:0000256" key="1">
    <source>
        <dbReference type="SAM" id="Phobius"/>
    </source>
</evidence>
<proteinExistence type="predicted"/>
<gene>
    <name evidence="2" type="ORF">RU93_GL002231</name>
</gene>
<accession>A0A1L8QSF4</accession>
<keyword evidence="1" id="KW-0812">Transmembrane</keyword>